<proteinExistence type="predicted"/>
<keyword evidence="3" id="KW-1185">Reference proteome</keyword>
<feature type="region of interest" description="Disordered" evidence="1">
    <location>
        <begin position="1"/>
        <end position="21"/>
    </location>
</feature>
<dbReference type="AlphaFoldDB" id="A0A7W3NSG7"/>
<evidence type="ECO:0000313" key="3">
    <source>
        <dbReference type="Proteomes" id="UP000577386"/>
    </source>
</evidence>
<dbReference type="PANTHER" id="PTHR37943:SF1">
    <property type="entry name" value="PROTEIN VES"/>
    <property type="match status" value="1"/>
</dbReference>
<dbReference type="SUPFAM" id="SSF51182">
    <property type="entry name" value="RmlC-like cupins"/>
    <property type="match status" value="1"/>
</dbReference>
<protein>
    <submittedName>
        <fullName evidence="2">Environmental stress-induced protein Ves</fullName>
    </submittedName>
</protein>
<dbReference type="CDD" id="cd20293">
    <property type="entry name" value="cupin_HutD_N"/>
    <property type="match status" value="1"/>
</dbReference>
<evidence type="ECO:0000256" key="1">
    <source>
        <dbReference type="SAM" id="MobiDB-lite"/>
    </source>
</evidence>
<dbReference type="PANTHER" id="PTHR37943">
    <property type="entry name" value="PROTEIN VES"/>
    <property type="match status" value="1"/>
</dbReference>
<dbReference type="GeneID" id="93976412"/>
<dbReference type="Gene3D" id="2.60.120.10">
    <property type="entry name" value="Jelly Rolls"/>
    <property type="match status" value="1"/>
</dbReference>
<accession>A0A7W3NSG7</accession>
<gene>
    <name evidence="2" type="ORF">HDA42_005124</name>
</gene>
<dbReference type="InterPro" id="IPR010282">
    <property type="entry name" value="Uncharacterised_HutD/Ves"/>
</dbReference>
<dbReference type="InterPro" id="IPR014710">
    <property type="entry name" value="RmlC-like_jellyroll"/>
</dbReference>
<feature type="compositionally biased region" description="Basic and acidic residues" evidence="1">
    <location>
        <begin position="1"/>
        <end position="10"/>
    </location>
</feature>
<sequence length="209" mass="21794">MTVRVLRAEGRPATPWKNGGGLTREIAAAPEGADMADFAWRVSLADVARGGPFSRFEGVDRVITLVEGPGMVLTVDGSPHPVAEPYAPFAFPGDADTDCRLLGGPLVDFNVMTRRGRATARVEIVRGRAALPAPPAAPVLLVVVLEGSAVLEGAGTRLGRLDAALCTGARDEVLEVEGVAALVALSGTTAEVQGPSRCYQVRTEPGELR</sequence>
<reference evidence="2 3" key="1">
    <citation type="submission" date="2020-08" db="EMBL/GenBank/DDBJ databases">
        <title>Sequencing the genomes of 1000 actinobacteria strains.</title>
        <authorList>
            <person name="Klenk H.-P."/>
        </authorList>
    </citation>
    <scope>NUCLEOTIDE SEQUENCE [LARGE SCALE GENOMIC DNA]</scope>
    <source>
        <strain evidence="2 3">DSM 41827</strain>
    </source>
</reference>
<name>A0A7W3NSG7_STRMR</name>
<dbReference type="EMBL" id="JACJIJ010000002">
    <property type="protein sequence ID" value="MBA9055946.1"/>
    <property type="molecule type" value="Genomic_DNA"/>
</dbReference>
<dbReference type="InterPro" id="IPR011051">
    <property type="entry name" value="RmlC_Cupin_sf"/>
</dbReference>
<organism evidence="2 3">
    <name type="scientific">Streptomyces murinus</name>
    <dbReference type="NCBI Taxonomy" id="33900"/>
    <lineage>
        <taxon>Bacteria</taxon>
        <taxon>Bacillati</taxon>
        <taxon>Actinomycetota</taxon>
        <taxon>Actinomycetes</taxon>
        <taxon>Kitasatosporales</taxon>
        <taxon>Streptomycetaceae</taxon>
        <taxon>Streptomyces</taxon>
    </lineage>
</organism>
<comment type="caution">
    <text evidence="2">The sequence shown here is derived from an EMBL/GenBank/DDBJ whole genome shotgun (WGS) entry which is preliminary data.</text>
</comment>
<dbReference type="Proteomes" id="UP000577386">
    <property type="component" value="Unassembled WGS sequence"/>
</dbReference>
<evidence type="ECO:0000313" key="2">
    <source>
        <dbReference type="EMBL" id="MBA9055946.1"/>
    </source>
</evidence>
<dbReference type="RefSeq" id="WP_182776672.1">
    <property type="nucleotide sequence ID" value="NZ_BAAAHW010000005.1"/>
</dbReference>
<dbReference type="Pfam" id="PF05962">
    <property type="entry name" value="HutD"/>
    <property type="match status" value="1"/>
</dbReference>